<dbReference type="InterPro" id="IPR000210">
    <property type="entry name" value="BTB/POZ_dom"/>
</dbReference>
<dbReference type="AlphaFoldDB" id="A0A2G8RVC7"/>
<dbReference type="SMART" id="SM00225">
    <property type="entry name" value="BTB"/>
    <property type="match status" value="1"/>
</dbReference>
<sequence>MTAPPLLENFKTTDFWFPDGNVILLVEDIAFKVHQGQLVRHSDVFRDMFSLPQPASETIDGVPWVQLHDDPSDVLHLLRALYDGLYFNKPSAGDFCAVSAVLRMSTKYLIDHLRERCLARLEADWPTTLVGWDRREQQATVDTRYNPREHFPHPVLVIQLARELSLDQLLPCAFYDLCRYGPRKIAAGASTIPALLPAKVLAQAHPPIQTQSSSTSAANGHVVQLRLSKPHLRATFLGREHGQRFLADFIQRELHGRAISANCANRAHAGGHHCRESYYFIMLNLLRAVSGIATGRDADPLFSLVQAVEMLSRTDFSDGTRQCGLRICASCKEDFSLAVAKARKEAWDLIPEWFGLREKSKGEQQPQTPEAEQEKVQGAN</sequence>
<dbReference type="PROSITE" id="PS50097">
    <property type="entry name" value="BTB"/>
    <property type="match status" value="1"/>
</dbReference>
<dbReference type="STRING" id="1077348.A0A2G8RVC7"/>
<accession>A0A2G8RVC7</accession>
<evidence type="ECO:0000256" key="1">
    <source>
        <dbReference type="SAM" id="MobiDB-lite"/>
    </source>
</evidence>
<comment type="caution">
    <text evidence="3">The sequence shown here is derived from an EMBL/GenBank/DDBJ whole genome shotgun (WGS) entry which is preliminary data.</text>
</comment>
<organism evidence="3 4">
    <name type="scientific">Ganoderma sinense ZZ0214-1</name>
    <dbReference type="NCBI Taxonomy" id="1077348"/>
    <lineage>
        <taxon>Eukaryota</taxon>
        <taxon>Fungi</taxon>
        <taxon>Dikarya</taxon>
        <taxon>Basidiomycota</taxon>
        <taxon>Agaricomycotina</taxon>
        <taxon>Agaricomycetes</taxon>
        <taxon>Polyporales</taxon>
        <taxon>Polyporaceae</taxon>
        <taxon>Ganoderma</taxon>
    </lineage>
</organism>
<evidence type="ECO:0000259" key="2">
    <source>
        <dbReference type="PROSITE" id="PS50097"/>
    </source>
</evidence>
<feature type="region of interest" description="Disordered" evidence="1">
    <location>
        <begin position="358"/>
        <end position="380"/>
    </location>
</feature>
<dbReference type="Proteomes" id="UP000230002">
    <property type="component" value="Unassembled WGS sequence"/>
</dbReference>
<protein>
    <recommendedName>
        <fullName evidence="2">BTB domain-containing protein</fullName>
    </recommendedName>
</protein>
<dbReference type="SUPFAM" id="SSF54695">
    <property type="entry name" value="POZ domain"/>
    <property type="match status" value="1"/>
</dbReference>
<gene>
    <name evidence="3" type="ORF">GSI_13360</name>
</gene>
<dbReference type="OrthoDB" id="3220652at2759"/>
<evidence type="ECO:0000313" key="3">
    <source>
        <dbReference type="EMBL" id="PIL25470.1"/>
    </source>
</evidence>
<dbReference type="EMBL" id="AYKW01000056">
    <property type="protein sequence ID" value="PIL25470.1"/>
    <property type="molecule type" value="Genomic_DNA"/>
</dbReference>
<keyword evidence="4" id="KW-1185">Reference proteome</keyword>
<dbReference type="Gene3D" id="3.30.710.10">
    <property type="entry name" value="Potassium Channel Kv1.1, Chain A"/>
    <property type="match status" value="1"/>
</dbReference>
<reference evidence="3 4" key="1">
    <citation type="journal article" date="2015" name="Sci. Rep.">
        <title>Chromosome-level genome map provides insights into diverse defense mechanisms in the medicinal fungus Ganoderma sinense.</title>
        <authorList>
            <person name="Zhu Y."/>
            <person name="Xu J."/>
            <person name="Sun C."/>
            <person name="Zhou S."/>
            <person name="Xu H."/>
            <person name="Nelson D.R."/>
            <person name="Qian J."/>
            <person name="Song J."/>
            <person name="Luo H."/>
            <person name="Xiang L."/>
            <person name="Li Y."/>
            <person name="Xu Z."/>
            <person name="Ji A."/>
            <person name="Wang L."/>
            <person name="Lu S."/>
            <person name="Hayward A."/>
            <person name="Sun W."/>
            <person name="Li X."/>
            <person name="Schwartz D.C."/>
            <person name="Wang Y."/>
            <person name="Chen S."/>
        </authorList>
    </citation>
    <scope>NUCLEOTIDE SEQUENCE [LARGE SCALE GENOMIC DNA]</scope>
    <source>
        <strain evidence="3 4">ZZ0214-1</strain>
    </source>
</reference>
<name>A0A2G8RVC7_9APHY</name>
<proteinExistence type="predicted"/>
<dbReference type="InterPro" id="IPR011333">
    <property type="entry name" value="SKP1/BTB/POZ_sf"/>
</dbReference>
<evidence type="ECO:0000313" key="4">
    <source>
        <dbReference type="Proteomes" id="UP000230002"/>
    </source>
</evidence>
<dbReference type="Pfam" id="PF00651">
    <property type="entry name" value="BTB"/>
    <property type="match status" value="1"/>
</dbReference>
<feature type="domain" description="BTB" evidence="2">
    <location>
        <begin position="20"/>
        <end position="84"/>
    </location>
</feature>